<evidence type="ECO:0000256" key="4">
    <source>
        <dbReference type="ARBA" id="ARBA00022880"/>
    </source>
</evidence>
<evidence type="ECO:0000256" key="7">
    <source>
        <dbReference type="RuleBase" id="RU366049"/>
    </source>
</evidence>
<evidence type="ECO:0000256" key="3">
    <source>
        <dbReference type="ARBA" id="ARBA00022763"/>
    </source>
</evidence>
<evidence type="ECO:0000256" key="6">
    <source>
        <dbReference type="ARBA" id="ARBA00023306"/>
    </source>
</evidence>
<feature type="region of interest" description="Disordered" evidence="8">
    <location>
        <begin position="166"/>
        <end position="192"/>
    </location>
</feature>
<dbReference type="InterPro" id="IPR040038">
    <property type="entry name" value="TIPIN/Csm3/Swi3"/>
</dbReference>
<evidence type="ECO:0000259" key="9">
    <source>
        <dbReference type="Pfam" id="PF07962"/>
    </source>
</evidence>
<keyword evidence="6 7" id="KW-0131">Cell cycle</keyword>
<evidence type="ECO:0000313" key="11">
    <source>
        <dbReference type="Proteomes" id="UP001642501"/>
    </source>
</evidence>
<keyword evidence="5 7" id="KW-0539">Nucleus</keyword>
<evidence type="ECO:0000256" key="5">
    <source>
        <dbReference type="ARBA" id="ARBA00023242"/>
    </source>
</evidence>
<comment type="subcellular location">
    <subcellularLocation>
        <location evidence="1 7">Nucleus</location>
    </subcellularLocation>
</comment>
<name>A0ABP0DX95_9PEZI</name>
<evidence type="ECO:0000256" key="2">
    <source>
        <dbReference type="ARBA" id="ARBA00006075"/>
    </source>
</evidence>
<sequence>MASPNARRLPQHAAESFSDYIPEDFADFGGLFSEDEQTGAAAKAKQAKADGTTGLGIDAEVSVKKRAREPRVKLDESRLLSEKGIPALRKQARVLKFKGKGHEFSDTLRLLSMYQLWLDDLFPKARFTDALAMVEKEGHKVGMHKMRTEWINESKSGISFDGLCGATSLHTDEQPIDQPQRQLEPAPNGHSDEMETIPDDLFDEDIYDATPAPPTQISRTQSAGLSKFDQIPDEDELDALMAMAMEVHGPEEYRPPPMPVREDGFDDLDALMAEAEAAN</sequence>
<keyword evidence="10" id="KW-0067">ATP-binding</keyword>
<comment type="similarity">
    <text evidence="2 7">Belongs to the CSM3 family.</text>
</comment>
<keyword evidence="10" id="KW-0547">Nucleotide-binding</keyword>
<keyword evidence="10" id="KW-0347">Helicase</keyword>
<evidence type="ECO:0000256" key="8">
    <source>
        <dbReference type="SAM" id="MobiDB-lite"/>
    </source>
</evidence>
<comment type="function">
    <text evidence="7">Plays an important role in the control of DNA replication and the maintenance of replication fork stability.</text>
</comment>
<comment type="caution">
    <text evidence="10">The sequence shown here is derived from an EMBL/GenBank/DDBJ whole genome shotgun (WGS) entry which is preliminary data.</text>
</comment>
<accession>A0ABP0DX95</accession>
<protein>
    <recommendedName>
        <fullName evidence="7">Chromosome segregation in meiosis protein</fullName>
    </recommendedName>
</protein>
<evidence type="ECO:0000313" key="10">
    <source>
        <dbReference type="EMBL" id="CAK7272910.1"/>
    </source>
</evidence>
<keyword evidence="10" id="KW-0378">Hydrolase</keyword>
<keyword evidence="4" id="KW-0236">DNA replication inhibitor</keyword>
<dbReference type="GO" id="GO:0004386">
    <property type="term" value="F:helicase activity"/>
    <property type="evidence" value="ECO:0007669"/>
    <property type="project" value="UniProtKB-KW"/>
</dbReference>
<dbReference type="Proteomes" id="UP001642501">
    <property type="component" value="Unassembled WGS sequence"/>
</dbReference>
<keyword evidence="3 7" id="KW-0227">DNA damage</keyword>
<organism evidence="10 11">
    <name type="scientific">Sporothrix epigloea</name>
    <dbReference type="NCBI Taxonomy" id="1892477"/>
    <lineage>
        <taxon>Eukaryota</taxon>
        <taxon>Fungi</taxon>
        <taxon>Dikarya</taxon>
        <taxon>Ascomycota</taxon>
        <taxon>Pezizomycotina</taxon>
        <taxon>Sordariomycetes</taxon>
        <taxon>Sordariomycetidae</taxon>
        <taxon>Ophiostomatales</taxon>
        <taxon>Ophiostomataceae</taxon>
        <taxon>Sporothrix</taxon>
    </lineage>
</organism>
<feature type="domain" description="Chromosome segregation in meiosis protein 3" evidence="9">
    <location>
        <begin position="73"/>
        <end position="154"/>
    </location>
</feature>
<dbReference type="EMBL" id="CAWUOM010000119">
    <property type="protein sequence ID" value="CAK7272910.1"/>
    <property type="molecule type" value="Genomic_DNA"/>
</dbReference>
<gene>
    <name evidence="10" type="primary">SKI2_2</name>
    <name evidence="10" type="ORF">SEPCBS57363_005385</name>
</gene>
<keyword evidence="11" id="KW-1185">Reference proteome</keyword>
<dbReference type="PANTHER" id="PTHR13220:SF11">
    <property type="entry name" value="TIMELESS-INTERACTING PROTEIN"/>
    <property type="match status" value="1"/>
</dbReference>
<dbReference type="InterPro" id="IPR012923">
    <property type="entry name" value="Csm3"/>
</dbReference>
<proteinExistence type="inferred from homology"/>
<dbReference type="PANTHER" id="PTHR13220">
    <property type="entry name" value="TIMELESS INTERACTING-RELATED"/>
    <property type="match status" value="1"/>
</dbReference>
<reference evidence="10 11" key="1">
    <citation type="submission" date="2024-01" db="EMBL/GenBank/DDBJ databases">
        <authorList>
            <person name="Allen C."/>
            <person name="Tagirdzhanova G."/>
        </authorList>
    </citation>
    <scope>NUCLEOTIDE SEQUENCE [LARGE SCALE GENOMIC DNA]</scope>
    <source>
        <strain evidence="10 11">CBS 573.63</strain>
    </source>
</reference>
<evidence type="ECO:0000256" key="1">
    <source>
        <dbReference type="ARBA" id="ARBA00004123"/>
    </source>
</evidence>
<dbReference type="Pfam" id="PF07962">
    <property type="entry name" value="Swi3"/>
    <property type="match status" value="1"/>
</dbReference>